<feature type="transmembrane region" description="Helical" evidence="6">
    <location>
        <begin position="147"/>
        <end position="165"/>
    </location>
</feature>
<dbReference type="Gene3D" id="3.40.50.10070">
    <property type="entry name" value="TolB, N-terminal domain"/>
    <property type="match status" value="1"/>
</dbReference>
<keyword evidence="9" id="KW-1185">Reference proteome</keyword>
<dbReference type="OrthoDB" id="1971692at2"/>
<dbReference type="EMBL" id="AP014936">
    <property type="protein sequence ID" value="BAU49200.1"/>
    <property type="molecule type" value="Genomic_DNA"/>
</dbReference>
<name>A0A1B4V6P7_9GAMM</name>
<evidence type="ECO:0000256" key="3">
    <source>
        <dbReference type="ARBA" id="ARBA00023125"/>
    </source>
</evidence>
<dbReference type="InterPro" id="IPR036388">
    <property type="entry name" value="WH-like_DNA-bd_sf"/>
</dbReference>
<dbReference type="PROSITE" id="PS50005">
    <property type="entry name" value="TPR"/>
    <property type="match status" value="1"/>
</dbReference>
<dbReference type="Pfam" id="PF00486">
    <property type="entry name" value="Trans_reg_C"/>
    <property type="match status" value="1"/>
</dbReference>
<dbReference type="InterPro" id="IPR019734">
    <property type="entry name" value="TPR_rpt"/>
</dbReference>
<dbReference type="PANTHER" id="PTHR44943">
    <property type="entry name" value="CELLULOSE SYNTHASE OPERON PROTEIN C"/>
    <property type="match status" value="1"/>
</dbReference>
<evidence type="ECO:0000256" key="4">
    <source>
        <dbReference type="PROSITE-ProRule" id="PRU00339"/>
    </source>
</evidence>
<dbReference type="KEGG" id="sva:SVA_2652"/>
<dbReference type="AlphaFoldDB" id="A0A1B4V6P7"/>
<dbReference type="Proteomes" id="UP000218899">
    <property type="component" value="Chromosome"/>
</dbReference>
<feature type="domain" description="OmpR/PhoB-type" evidence="7">
    <location>
        <begin position="16"/>
        <end position="114"/>
    </location>
</feature>
<accession>A0A1B4V6P7</accession>
<dbReference type="InterPro" id="IPR016032">
    <property type="entry name" value="Sig_transdc_resp-reg_C-effctor"/>
</dbReference>
<dbReference type="InterPro" id="IPR001867">
    <property type="entry name" value="OmpR/PhoB-type_DNA-bd"/>
</dbReference>
<keyword evidence="1" id="KW-0677">Repeat</keyword>
<evidence type="ECO:0000256" key="1">
    <source>
        <dbReference type="ARBA" id="ARBA00022737"/>
    </source>
</evidence>
<dbReference type="GO" id="GO:0003677">
    <property type="term" value="F:DNA binding"/>
    <property type="evidence" value="ECO:0007669"/>
    <property type="project" value="UniProtKB-UniRule"/>
</dbReference>
<dbReference type="PANTHER" id="PTHR44943:SF8">
    <property type="entry name" value="TPR REPEAT-CONTAINING PROTEIN MJ0263"/>
    <property type="match status" value="1"/>
</dbReference>
<keyword evidence="6" id="KW-0812">Transmembrane</keyword>
<dbReference type="SUPFAM" id="SSF46894">
    <property type="entry name" value="C-terminal effector domain of the bipartite response regulators"/>
    <property type="match status" value="1"/>
</dbReference>
<dbReference type="PROSITE" id="PS51755">
    <property type="entry name" value="OMPR_PHOB"/>
    <property type="match status" value="1"/>
</dbReference>
<keyword evidence="6" id="KW-1133">Transmembrane helix</keyword>
<dbReference type="SMART" id="SM00862">
    <property type="entry name" value="Trans_reg_C"/>
    <property type="match status" value="1"/>
</dbReference>
<reference evidence="8 9" key="1">
    <citation type="submission" date="2015-08" db="EMBL/GenBank/DDBJ databases">
        <title>Complete genome sequence of Sulfurifustis variabilis.</title>
        <authorList>
            <person name="Miura A."/>
            <person name="Kojima H."/>
            <person name="Fukui M."/>
        </authorList>
    </citation>
    <scope>NUCLEOTIDE SEQUENCE [LARGE SCALE GENOMIC DNA]</scope>
    <source>
        <strain evidence="9">skN76</strain>
    </source>
</reference>
<evidence type="ECO:0000313" key="9">
    <source>
        <dbReference type="Proteomes" id="UP000218899"/>
    </source>
</evidence>
<feature type="DNA-binding region" description="OmpR/PhoB-type" evidence="5">
    <location>
        <begin position="16"/>
        <end position="114"/>
    </location>
</feature>
<dbReference type="RefSeq" id="WP_096461641.1">
    <property type="nucleotide sequence ID" value="NZ_AP014936.1"/>
</dbReference>
<keyword evidence="3 5" id="KW-0238">DNA-binding</keyword>
<keyword evidence="2 4" id="KW-0802">TPR repeat</keyword>
<dbReference type="InterPro" id="IPR011990">
    <property type="entry name" value="TPR-like_helical_dom_sf"/>
</dbReference>
<organism evidence="8 9">
    <name type="scientific">Sulfurifustis variabilis</name>
    <dbReference type="NCBI Taxonomy" id="1675686"/>
    <lineage>
        <taxon>Bacteria</taxon>
        <taxon>Pseudomonadati</taxon>
        <taxon>Pseudomonadota</taxon>
        <taxon>Gammaproteobacteria</taxon>
        <taxon>Acidiferrobacterales</taxon>
        <taxon>Acidiferrobacteraceae</taxon>
        <taxon>Sulfurifustis</taxon>
    </lineage>
</organism>
<gene>
    <name evidence="8" type="ORF">SVA_2652</name>
</gene>
<dbReference type="Gene3D" id="1.25.40.10">
    <property type="entry name" value="Tetratricopeptide repeat domain"/>
    <property type="match status" value="2"/>
</dbReference>
<evidence type="ECO:0000256" key="5">
    <source>
        <dbReference type="PROSITE-ProRule" id="PRU01091"/>
    </source>
</evidence>
<dbReference type="GO" id="GO:0000160">
    <property type="term" value="P:phosphorelay signal transduction system"/>
    <property type="evidence" value="ECO:0007669"/>
    <property type="project" value="InterPro"/>
</dbReference>
<dbReference type="Gene3D" id="1.10.10.10">
    <property type="entry name" value="Winged helix-like DNA-binding domain superfamily/Winged helix DNA-binding domain"/>
    <property type="match status" value="1"/>
</dbReference>
<evidence type="ECO:0000259" key="7">
    <source>
        <dbReference type="PROSITE" id="PS51755"/>
    </source>
</evidence>
<evidence type="ECO:0000313" key="8">
    <source>
        <dbReference type="EMBL" id="BAU49200.1"/>
    </source>
</evidence>
<evidence type="ECO:0000256" key="2">
    <source>
        <dbReference type="ARBA" id="ARBA00022803"/>
    </source>
</evidence>
<proteinExistence type="predicted"/>
<dbReference type="SMART" id="SM00028">
    <property type="entry name" value="TPR"/>
    <property type="match status" value="4"/>
</dbReference>
<feature type="repeat" description="TPR" evidence="4">
    <location>
        <begin position="472"/>
        <end position="505"/>
    </location>
</feature>
<dbReference type="SUPFAM" id="SSF48452">
    <property type="entry name" value="TPR-like"/>
    <property type="match status" value="1"/>
</dbReference>
<dbReference type="CDD" id="cd00383">
    <property type="entry name" value="trans_reg_C"/>
    <property type="match status" value="1"/>
</dbReference>
<sequence>MSTTGHEEPKTAGEDIRRFRIAGWAVEPATSRISRDGHEVALEPKVMDVLVYLSRHKGRVVGREELEASVWAGRVVSYDAVTNVIIKLRRALGDDSRHPQIIETLSKKGYRLIADVEPIPERPPAMARPAPPPAAARRDPLYRKKPVAWALPGLLTLALVVAWWLQTSGNGERAVRAPGGASIVVLPFANLAADPGQDYFSNGITEDLITELSRIPALSVIARGSAFAYRSEDSLERVRDELGVRYAVRGSVRREGARVRVNAQLIDTVDGRHLWAERYDATLEDTLALQSSITREIAEVLEVRLATHPGGVAGKYTASVEAYDHFLRGLDHYGRRSPDDMGSAKAYYERAIALDPRFARAYANLGLTHLQQVIGGWDEDPQTSLDRAQALARQALDLDEELAEVHFVNAFVALFRRDHEGAIRELDRALALRPSYADAHGLLSYVLYFAGRPEQARPALDRATRLNPRVPSAYLMMRGEFDLVQARYPDAIAALEQALEISPAHPRIQLLLAAAYVRADRISDARWMIEQLTLLYPGMSLSRLPVTFPFKDPAHLDHLLDGLRKAGLPD</sequence>
<keyword evidence="6" id="KW-0472">Membrane</keyword>
<dbReference type="InterPro" id="IPR051685">
    <property type="entry name" value="Ycf3/AcsC/BcsC/TPR_MFPF"/>
</dbReference>
<protein>
    <submittedName>
        <fullName evidence="8">Guanylyl cyclase</fullName>
    </submittedName>
</protein>
<dbReference type="GO" id="GO:0006355">
    <property type="term" value="P:regulation of DNA-templated transcription"/>
    <property type="evidence" value="ECO:0007669"/>
    <property type="project" value="InterPro"/>
</dbReference>
<evidence type="ECO:0000256" key="6">
    <source>
        <dbReference type="SAM" id="Phobius"/>
    </source>
</evidence>
<dbReference type="Pfam" id="PF14559">
    <property type="entry name" value="TPR_19"/>
    <property type="match status" value="2"/>
</dbReference>